<evidence type="ECO:0000313" key="4">
    <source>
        <dbReference type="Proteomes" id="UP000250079"/>
    </source>
</evidence>
<organism evidence="3 4">
    <name type="scientific">Granulosicoccus antarcticus IMCC3135</name>
    <dbReference type="NCBI Taxonomy" id="1192854"/>
    <lineage>
        <taxon>Bacteria</taxon>
        <taxon>Pseudomonadati</taxon>
        <taxon>Pseudomonadota</taxon>
        <taxon>Gammaproteobacteria</taxon>
        <taxon>Chromatiales</taxon>
        <taxon>Granulosicoccaceae</taxon>
        <taxon>Granulosicoccus</taxon>
    </lineage>
</organism>
<protein>
    <recommendedName>
        <fullName evidence="5">HTH cro/C1-type domain-containing protein</fullName>
    </recommendedName>
</protein>
<evidence type="ECO:0000256" key="1">
    <source>
        <dbReference type="SAM" id="MobiDB-lite"/>
    </source>
</evidence>
<keyword evidence="2" id="KW-0732">Signal</keyword>
<evidence type="ECO:0000313" key="3">
    <source>
        <dbReference type="EMBL" id="ASJ74811.1"/>
    </source>
</evidence>
<dbReference type="KEGG" id="gai:IMCC3135_23710"/>
<feature type="region of interest" description="Disordered" evidence="1">
    <location>
        <begin position="21"/>
        <end position="46"/>
    </location>
</feature>
<evidence type="ECO:0008006" key="5">
    <source>
        <dbReference type="Google" id="ProtNLM"/>
    </source>
</evidence>
<dbReference type="Proteomes" id="UP000250079">
    <property type="component" value="Chromosome"/>
</dbReference>
<dbReference type="EMBL" id="CP018632">
    <property type="protein sequence ID" value="ASJ74811.1"/>
    <property type="molecule type" value="Genomic_DNA"/>
</dbReference>
<accession>A0A2Z2NXV0</accession>
<dbReference type="AlphaFoldDB" id="A0A2Z2NXV0"/>
<feature type="signal peptide" evidence="2">
    <location>
        <begin position="1"/>
        <end position="22"/>
    </location>
</feature>
<name>A0A2Z2NXV0_9GAMM</name>
<dbReference type="RefSeq" id="WP_088919796.1">
    <property type="nucleotide sequence ID" value="NZ_CP018632.1"/>
</dbReference>
<feature type="chain" id="PRO_5016273457" description="HTH cro/C1-type domain-containing protein" evidence="2">
    <location>
        <begin position="23"/>
        <end position="102"/>
    </location>
</feature>
<dbReference type="PROSITE" id="PS51257">
    <property type="entry name" value="PROKAR_LIPOPROTEIN"/>
    <property type="match status" value="1"/>
</dbReference>
<reference evidence="3 4" key="1">
    <citation type="submission" date="2016-12" db="EMBL/GenBank/DDBJ databases">
        <authorList>
            <person name="Song W.-J."/>
            <person name="Kurnit D.M."/>
        </authorList>
    </citation>
    <scope>NUCLEOTIDE SEQUENCE [LARGE SCALE GENOMIC DNA]</scope>
    <source>
        <strain evidence="3 4">IMCC3135</strain>
    </source>
</reference>
<keyword evidence="4" id="KW-1185">Reference proteome</keyword>
<proteinExistence type="predicted"/>
<evidence type="ECO:0000256" key="2">
    <source>
        <dbReference type="SAM" id="SignalP"/>
    </source>
</evidence>
<sequence length="102" mass="10352">MTPIRSILAATAVVLLTACAGAQSQSQDSNEAVTSLKKGAARPGMPDLTEAAEKLGVTKEALQEAMSKAGGPPPDLETAAAELGVSVDALKEALPMRGRPPQ</sequence>
<gene>
    <name evidence="3" type="ORF">IMCC3135_23710</name>
</gene>
<feature type="compositionally biased region" description="Polar residues" evidence="1">
    <location>
        <begin position="23"/>
        <end position="33"/>
    </location>
</feature>